<dbReference type="EMBL" id="AEWJ01000065">
    <property type="protein sequence ID" value="EGD57264.1"/>
    <property type="molecule type" value="Genomic_DNA"/>
</dbReference>
<evidence type="ECO:0000313" key="2">
    <source>
        <dbReference type="Proteomes" id="UP000004728"/>
    </source>
</evidence>
<dbReference type="Proteomes" id="UP000004728">
    <property type="component" value="Unassembled WGS sequence"/>
</dbReference>
<evidence type="ECO:0000313" key="1">
    <source>
        <dbReference type="EMBL" id="EGD57264.1"/>
    </source>
</evidence>
<dbReference type="Gene3D" id="1.25.40.10">
    <property type="entry name" value="Tetratricopeptide repeat domain"/>
    <property type="match status" value="1"/>
</dbReference>
<gene>
    <name evidence="1" type="ORF">Y88_3573</name>
</gene>
<proteinExistence type="predicted"/>
<dbReference type="InParanoid" id="F1ZDJ5"/>
<protein>
    <submittedName>
        <fullName evidence="1">Sel1 repeat-containing protein</fullName>
    </submittedName>
</protein>
<dbReference type="AlphaFoldDB" id="F1ZDJ5"/>
<dbReference type="SMART" id="SM00671">
    <property type="entry name" value="SEL1"/>
    <property type="match status" value="1"/>
</dbReference>
<reference evidence="1 2" key="1">
    <citation type="journal article" date="2012" name="J. Bacteriol.">
        <title>Draft Genome Sequence of Novosphingobium nitrogenifigens Y88T.</title>
        <authorList>
            <person name="Strabala T.J."/>
            <person name="Macdonald L."/>
            <person name="Liu V."/>
            <person name="Smit A.M."/>
        </authorList>
    </citation>
    <scope>NUCLEOTIDE SEQUENCE [LARGE SCALE GENOMIC DNA]</scope>
    <source>
        <strain evidence="1 2">DSM 19370</strain>
    </source>
</reference>
<dbReference type="InterPro" id="IPR011990">
    <property type="entry name" value="TPR-like_helical_dom_sf"/>
</dbReference>
<dbReference type="SUPFAM" id="SSF81901">
    <property type="entry name" value="HCP-like"/>
    <property type="match status" value="1"/>
</dbReference>
<organism evidence="1 2">
    <name type="scientific">Novosphingobium nitrogenifigens DSM 19370</name>
    <dbReference type="NCBI Taxonomy" id="983920"/>
    <lineage>
        <taxon>Bacteria</taxon>
        <taxon>Pseudomonadati</taxon>
        <taxon>Pseudomonadota</taxon>
        <taxon>Alphaproteobacteria</taxon>
        <taxon>Sphingomonadales</taxon>
        <taxon>Sphingomonadaceae</taxon>
        <taxon>Novosphingobium</taxon>
    </lineage>
</organism>
<sequence length="149" mass="16232">MIKLVDLLDGASGIFWDGAGQFGEHGDMQQSPIKLVSENPEWSGHAAPQDHGMFDSILTQCLSAAHDGNHDACFDLGVIFSTGSHGAQVDLIEAHKWFNLAAVSGHDHATQCRADVAEDMTAREIAEAQRRAREWLRLMTARPIGRNVA</sequence>
<name>F1ZDJ5_9SPHN</name>
<accession>F1ZDJ5</accession>
<dbReference type="eggNOG" id="COG0790">
    <property type="taxonomic scope" value="Bacteria"/>
</dbReference>
<dbReference type="InterPro" id="IPR006597">
    <property type="entry name" value="Sel1-like"/>
</dbReference>
<dbReference type="HOGENOM" id="CLU_146682_0_0_5"/>
<comment type="caution">
    <text evidence="1">The sequence shown here is derived from an EMBL/GenBank/DDBJ whole genome shotgun (WGS) entry which is preliminary data.</text>
</comment>
<keyword evidence="2" id="KW-1185">Reference proteome</keyword>
<dbReference type="STRING" id="983920.Y88_3573"/>